<keyword evidence="5" id="KW-1185">Reference proteome</keyword>
<reference evidence="4" key="2">
    <citation type="submission" date="2023-06" db="EMBL/GenBank/DDBJ databases">
        <authorList>
            <person name="Swenson N.G."/>
            <person name="Wegrzyn J.L."/>
            <person name="Mcevoy S.L."/>
        </authorList>
    </citation>
    <scope>NUCLEOTIDE SEQUENCE</scope>
    <source>
        <strain evidence="4">NS2018</strain>
        <tissue evidence="4">Leaf</tissue>
    </source>
</reference>
<feature type="region of interest" description="Disordered" evidence="2">
    <location>
        <begin position="479"/>
        <end position="592"/>
    </location>
</feature>
<gene>
    <name evidence="4" type="ORF">LWI29_031565</name>
</gene>
<sequence length="680" mass="78764">MVNLKSRLKTPESSWYPATITRHNHIELLNVIEAAINEPVINGVVDGGNEQRRFLESCFGHFLRMHRGLQFSGCIVHRLLLRELHHDGPTDEMRFMLGSRSVRFSKVEFCLITGLKFGVIPDMTQIEEVENGLHQRYFNSRDSITLEELQARILQGEWQQQYDVVKLCLVLLLNCFLIGLDEREYIPIWQLRLVDDLVSFEAFPWGSHVYKYSIYGFINALHGRRQRFQERQEKKGIENHKKEKYSIFGFSYALLIFSFEVIPELAREFATRRNVDPIPRILRWEFTRRPRPNKLLKVFKARMFAEVKLTPTEQELGTWYYQGINEGGNLYPAFNPMENMQDASIEPDGDDARHRTETEDSMPRTRSRTRVAENRGRIRQRRIRVKLNRIPIAPSQIQECDDNGDGSQCPDPTSVGARYDDVEHARSPLREEVQAHWTRRFDELKETVRKLQEEFLASERDRQKQHEEVMCMLRTLQRDRGEHSTPPMDPIDPLSFTQDPSNIQRDIGHHFTPSVDPIDPPSFTQDPSDIQQDRGHYATPPMDPIDPPSFNQEPSDIQRDRGQHSTPPVDPIDPSSLSQGPTPVTDSIHPPVLCSEATPVSFDKVPAAPHVPSPSSPCLAVQRSIRIRKRGWQLNTPYTDPCRPKRARIGAHKFQPLELLDDGHLAEYEDFKKNLTAMYK</sequence>
<feature type="region of interest" description="Disordered" evidence="2">
    <location>
        <begin position="343"/>
        <end position="373"/>
    </location>
</feature>
<feature type="compositionally biased region" description="Basic and acidic residues" evidence="2">
    <location>
        <begin position="350"/>
        <end position="363"/>
    </location>
</feature>
<name>A0AA39VPG6_ACESA</name>
<feature type="region of interest" description="Disordered" evidence="2">
    <location>
        <begin position="396"/>
        <end position="415"/>
    </location>
</feature>
<evidence type="ECO:0000256" key="1">
    <source>
        <dbReference type="SAM" id="Coils"/>
    </source>
</evidence>
<evidence type="ECO:0000259" key="3">
    <source>
        <dbReference type="Pfam" id="PF09331"/>
    </source>
</evidence>
<dbReference type="Pfam" id="PF09331">
    <property type="entry name" value="DUF1985"/>
    <property type="match status" value="1"/>
</dbReference>
<evidence type="ECO:0000313" key="4">
    <source>
        <dbReference type="EMBL" id="KAK0587937.1"/>
    </source>
</evidence>
<keyword evidence="1" id="KW-0175">Coiled coil</keyword>
<proteinExistence type="predicted"/>
<protein>
    <recommendedName>
        <fullName evidence="3">DUF1985 domain-containing protein</fullName>
    </recommendedName>
</protein>
<reference evidence="4" key="1">
    <citation type="journal article" date="2022" name="Plant J.">
        <title>Strategies of tolerance reflected in two North American maple genomes.</title>
        <authorList>
            <person name="McEvoy S.L."/>
            <person name="Sezen U.U."/>
            <person name="Trouern-Trend A."/>
            <person name="McMahon S.M."/>
            <person name="Schaberg P.G."/>
            <person name="Yang J."/>
            <person name="Wegrzyn J.L."/>
            <person name="Swenson N.G."/>
        </authorList>
    </citation>
    <scope>NUCLEOTIDE SEQUENCE</scope>
    <source>
        <strain evidence="4">NS2018</strain>
    </source>
</reference>
<accession>A0AA39VPG6</accession>
<dbReference type="Proteomes" id="UP001168877">
    <property type="component" value="Unassembled WGS sequence"/>
</dbReference>
<evidence type="ECO:0000256" key="2">
    <source>
        <dbReference type="SAM" id="MobiDB-lite"/>
    </source>
</evidence>
<evidence type="ECO:0000313" key="5">
    <source>
        <dbReference type="Proteomes" id="UP001168877"/>
    </source>
</evidence>
<feature type="compositionally biased region" description="Polar residues" evidence="2">
    <location>
        <begin position="575"/>
        <end position="585"/>
    </location>
</feature>
<dbReference type="PANTHER" id="PTHR48449">
    <property type="entry name" value="DUF1985 DOMAIN-CONTAINING PROTEIN"/>
    <property type="match status" value="1"/>
</dbReference>
<comment type="caution">
    <text evidence="4">The sequence shown here is derived from an EMBL/GenBank/DDBJ whole genome shotgun (WGS) entry which is preliminary data.</text>
</comment>
<dbReference type="PANTHER" id="PTHR48449:SF1">
    <property type="entry name" value="DUF1985 DOMAIN-CONTAINING PROTEIN"/>
    <property type="match status" value="1"/>
</dbReference>
<dbReference type="InterPro" id="IPR015410">
    <property type="entry name" value="DUF1985"/>
</dbReference>
<feature type="compositionally biased region" description="Polar residues" evidence="2">
    <location>
        <begin position="495"/>
        <end position="504"/>
    </location>
</feature>
<dbReference type="AlphaFoldDB" id="A0AA39VPG6"/>
<dbReference type="EMBL" id="JAUESC010000382">
    <property type="protein sequence ID" value="KAK0587937.1"/>
    <property type="molecule type" value="Genomic_DNA"/>
</dbReference>
<feature type="domain" description="DUF1985" evidence="3">
    <location>
        <begin position="80"/>
        <end position="212"/>
    </location>
</feature>
<feature type="coiled-coil region" evidence="1">
    <location>
        <begin position="434"/>
        <end position="468"/>
    </location>
</feature>
<organism evidence="4 5">
    <name type="scientific">Acer saccharum</name>
    <name type="common">Sugar maple</name>
    <dbReference type="NCBI Taxonomy" id="4024"/>
    <lineage>
        <taxon>Eukaryota</taxon>
        <taxon>Viridiplantae</taxon>
        <taxon>Streptophyta</taxon>
        <taxon>Embryophyta</taxon>
        <taxon>Tracheophyta</taxon>
        <taxon>Spermatophyta</taxon>
        <taxon>Magnoliopsida</taxon>
        <taxon>eudicotyledons</taxon>
        <taxon>Gunneridae</taxon>
        <taxon>Pentapetalae</taxon>
        <taxon>rosids</taxon>
        <taxon>malvids</taxon>
        <taxon>Sapindales</taxon>
        <taxon>Sapindaceae</taxon>
        <taxon>Hippocastanoideae</taxon>
        <taxon>Acereae</taxon>
        <taxon>Acer</taxon>
    </lineage>
</organism>